<feature type="compositionally biased region" description="Polar residues" evidence="7">
    <location>
        <begin position="203"/>
        <end position="219"/>
    </location>
</feature>
<keyword evidence="3" id="KW-0540">Nuclease</keyword>
<evidence type="ECO:0000256" key="5">
    <source>
        <dbReference type="ARBA" id="ARBA00022801"/>
    </source>
</evidence>
<evidence type="ECO:0000256" key="2">
    <source>
        <dbReference type="ARBA" id="ARBA00022695"/>
    </source>
</evidence>
<protein>
    <recommendedName>
        <fullName evidence="8">Integrase catalytic domain-containing protein</fullName>
    </recommendedName>
</protein>
<dbReference type="GO" id="GO:0004190">
    <property type="term" value="F:aspartic-type endopeptidase activity"/>
    <property type="evidence" value="ECO:0007669"/>
    <property type="project" value="InterPro"/>
</dbReference>
<feature type="compositionally biased region" description="Acidic residues" evidence="7">
    <location>
        <begin position="166"/>
        <end position="177"/>
    </location>
</feature>
<keyword evidence="2" id="KW-0548">Nucleotidyltransferase</keyword>
<dbReference type="InterPro" id="IPR036397">
    <property type="entry name" value="RNaseH_sf"/>
</dbReference>
<dbReference type="PROSITE" id="PS00141">
    <property type="entry name" value="ASP_PROTEASE"/>
    <property type="match status" value="1"/>
</dbReference>
<organism evidence="9 10">
    <name type="scientific">Symbiodinium pilosum</name>
    <name type="common">Dinoflagellate</name>
    <dbReference type="NCBI Taxonomy" id="2952"/>
    <lineage>
        <taxon>Eukaryota</taxon>
        <taxon>Sar</taxon>
        <taxon>Alveolata</taxon>
        <taxon>Dinophyceae</taxon>
        <taxon>Suessiales</taxon>
        <taxon>Symbiodiniaceae</taxon>
        <taxon>Symbiodinium</taxon>
    </lineage>
</organism>
<keyword evidence="6" id="KW-0695">RNA-directed DNA polymerase</keyword>
<dbReference type="InterPro" id="IPR001969">
    <property type="entry name" value="Aspartic_peptidase_AS"/>
</dbReference>
<feature type="compositionally biased region" description="Basic and acidic residues" evidence="7">
    <location>
        <begin position="839"/>
        <end position="853"/>
    </location>
</feature>
<comment type="caution">
    <text evidence="9">The sequence shown here is derived from an EMBL/GenBank/DDBJ whole genome shotgun (WGS) entry which is preliminary data.</text>
</comment>
<feature type="compositionally biased region" description="Basic and acidic residues" evidence="7">
    <location>
        <begin position="1833"/>
        <end position="1847"/>
    </location>
</feature>
<feature type="compositionally biased region" description="Low complexity" evidence="7">
    <location>
        <begin position="727"/>
        <end position="745"/>
    </location>
</feature>
<dbReference type="SUPFAM" id="SSF53098">
    <property type="entry name" value="Ribonuclease H-like"/>
    <property type="match status" value="1"/>
</dbReference>
<reference evidence="9" key="1">
    <citation type="submission" date="2021-02" db="EMBL/GenBank/DDBJ databases">
        <authorList>
            <person name="Dougan E. K."/>
            <person name="Rhodes N."/>
            <person name="Thang M."/>
            <person name="Chan C."/>
        </authorList>
    </citation>
    <scope>NUCLEOTIDE SEQUENCE</scope>
</reference>
<feature type="region of interest" description="Disordered" evidence="7">
    <location>
        <begin position="1789"/>
        <end position="1867"/>
    </location>
</feature>
<feature type="compositionally biased region" description="Basic and acidic residues" evidence="7">
    <location>
        <begin position="221"/>
        <end position="232"/>
    </location>
</feature>
<proteinExistence type="predicted"/>
<dbReference type="GO" id="GO:0003964">
    <property type="term" value="F:RNA-directed DNA polymerase activity"/>
    <property type="evidence" value="ECO:0007669"/>
    <property type="project" value="UniProtKB-KW"/>
</dbReference>
<evidence type="ECO:0000256" key="1">
    <source>
        <dbReference type="ARBA" id="ARBA00022679"/>
    </source>
</evidence>
<dbReference type="EMBL" id="CAJNIZ010043713">
    <property type="protein sequence ID" value="CAE7666418.1"/>
    <property type="molecule type" value="Genomic_DNA"/>
</dbReference>
<dbReference type="GO" id="GO:0006508">
    <property type="term" value="P:proteolysis"/>
    <property type="evidence" value="ECO:0007669"/>
    <property type="project" value="InterPro"/>
</dbReference>
<feature type="compositionally biased region" description="Low complexity" evidence="7">
    <location>
        <begin position="1808"/>
        <end position="1817"/>
    </location>
</feature>
<evidence type="ECO:0000256" key="6">
    <source>
        <dbReference type="ARBA" id="ARBA00022918"/>
    </source>
</evidence>
<accession>A0A812WBL4</accession>
<feature type="region of interest" description="Disordered" evidence="7">
    <location>
        <begin position="166"/>
        <end position="233"/>
    </location>
</feature>
<dbReference type="Gene3D" id="3.30.420.10">
    <property type="entry name" value="Ribonuclease H-like superfamily/Ribonuclease H"/>
    <property type="match status" value="1"/>
</dbReference>
<evidence type="ECO:0000256" key="7">
    <source>
        <dbReference type="SAM" id="MobiDB-lite"/>
    </source>
</evidence>
<feature type="region of interest" description="Disordered" evidence="7">
    <location>
        <begin position="695"/>
        <end position="748"/>
    </location>
</feature>
<dbReference type="InterPro" id="IPR012337">
    <property type="entry name" value="RNaseH-like_sf"/>
</dbReference>
<feature type="compositionally biased region" description="Basic and acidic residues" evidence="7">
    <location>
        <begin position="822"/>
        <end position="832"/>
    </location>
</feature>
<dbReference type="GO" id="GO:0004519">
    <property type="term" value="F:endonuclease activity"/>
    <property type="evidence" value="ECO:0007669"/>
    <property type="project" value="UniProtKB-KW"/>
</dbReference>
<keyword evidence="1" id="KW-0808">Transferase</keyword>
<dbReference type="Proteomes" id="UP000649617">
    <property type="component" value="Unassembled WGS sequence"/>
</dbReference>
<dbReference type="PROSITE" id="PS50994">
    <property type="entry name" value="INTEGRASE"/>
    <property type="match status" value="1"/>
</dbReference>
<evidence type="ECO:0000256" key="3">
    <source>
        <dbReference type="ARBA" id="ARBA00022722"/>
    </source>
</evidence>
<evidence type="ECO:0000256" key="4">
    <source>
        <dbReference type="ARBA" id="ARBA00022759"/>
    </source>
</evidence>
<evidence type="ECO:0000313" key="9">
    <source>
        <dbReference type="EMBL" id="CAE7666418.1"/>
    </source>
</evidence>
<feature type="region of interest" description="Disordered" evidence="7">
    <location>
        <begin position="789"/>
        <end position="853"/>
    </location>
</feature>
<sequence>MADSRGHSAIPSWDGSARTWRRYTREVAWFVQATPVHKRRYCASKLLSRLSGPARLLAMSWSKMAFDSVDGTKLFLQRLAASPLVRRSLPNAECDESIGNFLVRETLVHEEFVEALIRLHEEKLGISQESRDFGLPTESDLDWEDGWQGWWRGERGWYDDDYQDENIADADLPDDSPPDDRDPPAPALDPNVSTGDGRPLQGATGSSPSHRPGDTQSQEGVRGERSHPHDVPLDEMTLADSFILDVLRGWRLLQAAGLSAEEKRDILSTTKNSLDYSVISAALQSLWDDQLLGQRGSTGSGGHYQENDEWSWHDDGWWYDDYYHDVGEFDRGLGAVLSSGGSGKCFNCGGNHFARDCPDRQHPSFGKGKSKGKFRSYMADSDDYYMNYNHKGKSKKGMAVEANAAWKGKGKGKMRGKDSHRSVNAYASDVMGNLFIGGLEVSEALGMSASQGPERSESVTGMLDSGATASAAPEAVVKGLIDAVLSRDPGARIDIQTYARPYFRFGDGKWGRSLGRTCITSSVSGSPRQFSLYTLPNPSEYYSSNFDKASLVPILIGMDFLGDMGVGMVIDFATGLALNSKEQQPEIYKLPTNKKGHFVLDIVQYLTKGQCTGTGQAQVVVSCTPPTTTTALDHQVLELKTVWFDMTACDADLDEHQLQESRDRLWQVYRASLALSTSADVSAQMTSAVNSVVIPSTSPTRSLGDVTVSADSRAGGDPPQHQVADTAPSQGSASGHPSSSCCGSSRPKDEQLPVAMFRTPHPRKGSTAAHTKCENPEMIRRVLEQLRPDGPSAAHTSHCCGDAAEGGGRRESPAPDPGADFGYDHDIHDENRGSPGNSFDHDPGIPDKHGHSFGHELVSSENCIIGADPSGTSSPMGKKVMAFATLMFTLATNVILGLSLDDRDGLWEVACAPHSWLSEAAEQHHLHPRRINLASGYDLYQQETWDELRRLRRKHRPKRIWFSLPCTKWSPFTSLNFQTLEEKAILETARRRERRMLRYVVNFVKETLDEDDAAQLYYEWPIPCFGWRQAPLLDLASPLQLRGLPWLDCRVDGCNYGLKDSSGTGFLRKKWLIKTTDEKFHQAFRTKVCPGHHQHTVVEGNETARSSYYPWRMVQAIARHWRDQEVPRKHVHLLSQREDVALPEEDCAMDPESCSSSGDGPTSFLEGDVLNEDQAALVHLEEEEEHETCVATSQDDTWSAFIDLVNRSISQRLYGFHDCEKVVLAAYQAQVYHPAAHQRWRKDQPQALLLGAFSHGAFSGVSWRTYKYEALTRYLNGFLRHQAPHRTWSSLMLSFNSPALPHRDYHNERNSSNMLMCFGSYTGGALWLNEPAPQDHPLCRWKTPDGRLREGWIANAHHRVVTLIHELGMPHKAGLDSGLPFRRTPRASPEVSLLETKNNFESLTSPWMEEFDRWTAQVAKYHRAAGHPTNRNLARIVKDAGHPEWCPASTSPMYRAWQAVGVDSGEWVVPNQKRKVKLILFVDAATKLRVVHPLCMCDLLEMRTEKAQDVIQSFSGRWLGSYPKPEFLLMDSAKTFISDALHDFASSVNIMIHYTAEKESWAHGIVEAAVQDLKTTASAIQLEARDQDPMITLHLATSALNAAEYTAGYSAHQWAFGKTFSLSEEDVRTFLNVEPQVDYARLVTARQEAELVAQRTRSKRVLTRLANSTVRQPLRTFSEFDLVKIWRRVWPKEQFVGPRGGVRKSGRPHWVGPGRVIFSEILPQQTAGDSRRHVVWVLVGSQLFRCSVHSVRPVTETEKFQYESTSTEDPSKWTSLADILPRKEYFDVTDQQPDEDEKEFPDLPPAPDSSTMTTPPTRRVRTKTQPTPPTVAEGHEDSEADPPRDPGHQASSSKHPASVNDYDNPANKKLKSEHLNWVELLEAEAHQEAQEFDIFTAMDETKEFLRIEMDIDGTMSNRQRKAFERNPVLFLVKKMKDSAVSISKLSEAERRLFTHAKAKEVDSFIKNEAVRKCLNNEEVKSAYESKARIVLLGFQHPNLLDPSFKTSSPVQSSLGRHLLYLMAAPKQWKLEGLDLATAFLQTQPTAADEQLWTSGVQELRDALGIGEEGIMRILRISTVRQPLPVDFGWTFIRPFSSLVLNPYLENAYGSGCRHVDDFHRTGDDSDEWLDIKRGIDTAYKWGMLKTGSYRHAGTDVSTEKDVHGYDKIVVDQSYYIEGMSDVNISPDRLRGEENLTGKDIEACRTTLGALQWIAVQTQPLLCARCNLLLTELVTAGTMATAREIQQLVSETRQEPFKLEFCKLKEVKHWSQVIFISMGDQTHGNRPRGDSTGGFLTLAAGPECLTGQFCPMVLLSWRTWKLKRKAIGSNDAEVQSILEAEDHNFRTRLLWSELHGAGGRRDGHPQRADLVALMQVSRIKGVLCTDSRGGYDAVEINESPLLGLSNMRAALQAFQLRDNLQRTGSLLRWVASDYDLADALTKKRADCRLGLLKYLRTRLWSIRYDPSFTSAKKAKKQGKSAIEAIDEFIQGDPRGLRHR</sequence>
<keyword evidence="5" id="KW-0378">Hydrolase</keyword>
<dbReference type="InterPro" id="IPR001584">
    <property type="entry name" value="Integrase_cat-core"/>
</dbReference>
<keyword evidence="4" id="KW-0255">Endonuclease</keyword>
<feature type="domain" description="Integrase catalytic" evidence="8">
    <location>
        <begin position="1448"/>
        <end position="1624"/>
    </location>
</feature>
<keyword evidence="10" id="KW-1185">Reference proteome</keyword>
<evidence type="ECO:0000313" key="10">
    <source>
        <dbReference type="Proteomes" id="UP000649617"/>
    </source>
</evidence>
<dbReference type="GO" id="GO:0003676">
    <property type="term" value="F:nucleic acid binding"/>
    <property type="evidence" value="ECO:0007669"/>
    <property type="project" value="InterPro"/>
</dbReference>
<gene>
    <name evidence="9" type="ORF">SPIL2461_LOCUS18245</name>
</gene>
<dbReference type="GO" id="GO:0015074">
    <property type="term" value="P:DNA integration"/>
    <property type="evidence" value="ECO:0007669"/>
    <property type="project" value="InterPro"/>
</dbReference>
<evidence type="ECO:0000259" key="8">
    <source>
        <dbReference type="PROSITE" id="PS50994"/>
    </source>
</evidence>
<name>A0A812WBL4_SYMPI</name>